<evidence type="ECO:0000313" key="4">
    <source>
        <dbReference type="Proteomes" id="UP001597452"/>
    </source>
</evidence>
<keyword evidence="4" id="KW-1185">Reference proteome</keyword>
<comment type="similarity">
    <text evidence="1">Belongs to the NAD(P)-dependent epimerase/dehydratase family.</text>
</comment>
<dbReference type="PANTHER" id="PTHR42687:SF1">
    <property type="entry name" value="L-THREONINE 3-DEHYDROGENASE, MITOCHONDRIAL"/>
    <property type="match status" value="1"/>
</dbReference>
<reference evidence="4" key="1">
    <citation type="journal article" date="2019" name="Int. J. Syst. Evol. Microbiol.">
        <title>The Global Catalogue of Microorganisms (GCM) 10K type strain sequencing project: providing services to taxonomists for standard genome sequencing and annotation.</title>
        <authorList>
            <consortium name="The Broad Institute Genomics Platform"/>
            <consortium name="The Broad Institute Genome Sequencing Center for Infectious Disease"/>
            <person name="Wu L."/>
            <person name="Ma J."/>
        </authorList>
    </citation>
    <scope>NUCLEOTIDE SEQUENCE [LARGE SCALE GENOMIC DNA]</scope>
    <source>
        <strain evidence="4">TISTR 1571</strain>
    </source>
</reference>
<dbReference type="Pfam" id="PF01370">
    <property type="entry name" value="Epimerase"/>
    <property type="match status" value="1"/>
</dbReference>
<dbReference type="PANTHER" id="PTHR42687">
    <property type="entry name" value="L-THREONINE 3-DEHYDROGENASE"/>
    <property type="match status" value="1"/>
</dbReference>
<dbReference type="InterPro" id="IPR051225">
    <property type="entry name" value="NAD(P)_epim/dehydratase"/>
</dbReference>
<dbReference type="InterPro" id="IPR001509">
    <property type="entry name" value="Epimerase_deHydtase"/>
</dbReference>
<sequence length="315" mass="35299">MKKVLITGALGQIGSELTTTLRERYGADNIIATDIRRADSEVVTGGPFEILDVTDYNKMYELAQKYEVDTIMHLAALLSAKAENNPKFAWDLNMGGLVNALEVARELELKFFTPSSIGAFGPTTPKFKTPQDTIQRPTTMYGVNKVSGELLCDYYFNRFGVDARGVRFPGLISYVTEPGGGTTDYAVEIYYEALKNKKYTSYIAEGTYMDMMYMPDAINAIIQLMEADAGKLEHRNAFNVTAMSAAPEDFARAIQKHIPEFEIDYDVDPIRQTIAESWPDSIDAECAANEWGFKPEFDIDKMTEDMLKKLKEKLG</sequence>
<dbReference type="RefSeq" id="WP_054754752.1">
    <property type="nucleotide sequence ID" value="NZ_JBHUMZ010000020.1"/>
</dbReference>
<dbReference type="InterPro" id="IPR036291">
    <property type="entry name" value="NAD(P)-bd_dom_sf"/>
</dbReference>
<name>A0ABW5QAJ4_9BACI</name>
<evidence type="ECO:0000259" key="2">
    <source>
        <dbReference type="Pfam" id="PF01370"/>
    </source>
</evidence>
<organism evidence="3 4">
    <name type="scientific">Piscibacillus salipiscarius</name>
    <dbReference type="NCBI Taxonomy" id="299480"/>
    <lineage>
        <taxon>Bacteria</taxon>
        <taxon>Bacillati</taxon>
        <taxon>Bacillota</taxon>
        <taxon>Bacilli</taxon>
        <taxon>Bacillales</taxon>
        <taxon>Bacillaceae</taxon>
        <taxon>Piscibacillus</taxon>
    </lineage>
</organism>
<gene>
    <name evidence="3" type="ORF">ACFSW4_08575</name>
</gene>
<dbReference type="Gene3D" id="3.40.50.720">
    <property type="entry name" value="NAD(P)-binding Rossmann-like Domain"/>
    <property type="match status" value="1"/>
</dbReference>
<dbReference type="CDD" id="cd05272">
    <property type="entry name" value="TDH_SDR_e"/>
    <property type="match status" value="1"/>
</dbReference>
<evidence type="ECO:0000256" key="1">
    <source>
        <dbReference type="ARBA" id="ARBA00007637"/>
    </source>
</evidence>
<dbReference type="SUPFAM" id="SSF51735">
    <property type="entry name" value="NAD(P)-binding Rossmann-fold domains"/>
    <property type="match status" value="1"/>
</dbReference>
<comment type="caution">
    <text evidence="3">The sequence shown here is derived from an EMBL/GenBank/DDBJ whole genome shotgun (WGS) entry which is preliminary data.</text>
</comment>
<accession>A0ABW5QAJ4</accession>
<evidence type="ECO:0000313" key="3">
    <source>
        <dbReference type="EMBL" id="MFD2638916.1"/>
    </source>
</evidence>
<proteinExistence type="inferred from homology"/>
<dbReference type="EMBL" id="JBHUMZ010000020">
    <property type="protein sequence ID" value="MFD2638916.1"/>
    <property type="molecule type" value="Genomic_DNA"/>
</dbReference>
<feature type="domain" description="NAD-dependent epimerase/dehydratase" evidence="2">
    <location>
        <begin position="4"/>
        <end position="231"/>
    </location>
</feature>
<protein>
    <submittedName>
        <fullName evidence="3">L-threonine 3-dehydrogenase</fullName>
    </submittedName>
</protein>
<dbReference type="Proteomes" id="UP001597452">
    <property type="component" value="Unassembled WGS sequence"/>
</dbReference>